<dbReference type="Pfam" id="PF13041">
    <property type="entry name" value="PPR_2"/>
    <property type="match status" value="3"/>
</dbReference>
<dbReference type="eggNOG" id="KOG4197">
    <property type="taxonomic scope" value="Eukaryota"/>
</dbReference>
<dbReference type="Proteomes" id="UP000189703">
    <property type="component" value="Unplaced"/>
</dbReference>
<dbReference type="InterPro" id="IPR046848">
    <property type="entry name" value="E_motif"/>
</dbReference>
<sequence>MFLPIPQRVGGLLLFRPTFKLSRSSLVWIPHIHAIQESEDPSTSYTRILQCHASSREVEQIHARIIIEGSSWDSFYATHLVKSYAKAGNLHAAHLVFELVPKKTVFLWNAMIRAFSQSQSWSKIAQLYRRMEEERLDPDGYTLPFVIKAFSALFCVEEGKRIHSLACRAGLVNNVYVATALIEMYVTFDEIGNARLVFDRMLERDVVAWTSMISGYIDCGNHRESLRLFREMRLGTEKPNRVTILTLIPACDSWIHAFVIKSGLGFSPEVETAILDMYAKGGDVAAARSLFDNMAEKSLVSWTAMLSGYSRNGYAHEALLLFCEMLKAADVKPDAIVATSVLQACAQLGYLRCGEIIHGYIIRVGPQPQLLAETGLIDMYAKCGNIKAAQVIFDGIQDPNMIAWSALIAGYGHHGLGSKALNLFEKMKRQGFVPDETAFLSILSACSHSGLVREGKECFDSMLREWNMMPNTKHYACMVDLLGRAGLLDEAWNLIKRMEISPDTNVWGALLSACRVQGNVEAAEFACRKLIELEPYDKDYILLLANVYAGNQRWDELSKVKSVLWKEEKRTPGCSFIEVTCKSRGDLPD</sequence>
<dbReference type="Pfam" id="PF01535">
    <property type="entry name" value="PPR"/>
    <property type="match status" value="3"/>
</dbReference>
<dbReference type="GeneID" id="104591376"/>
<dbReference type="Pfam" id="PF20431">
    <property type="entry name" value="E_motif"/>
    <property type="match status" value="1"/>
</dbReference>
<dbReference type="OrthoDB" id="185373at2759"/>
<reference evidence="2" key="1">
    <citation type="submission" date="2025-08" db="UniProtKB">
        <authorList>
            <consortium name="RefSeq"/>
        </authorList>
    </citation>
    <scope>IDENTIFICATION</scope>
</reference>
<evidence type="ECO:0000313" key="2">
    <source>
        <dbReference type="RefSeq" id="XP_010248466.1"/>
    </source>
</evidence>
<dbReference type="InterPro" id="IPR002885">
    <property type="entry name" value="PPR_rpt"/>
</dbReference>
<gene>
    <name evidence="2" type="primary">LOC104591376</name>
</gene>
<evidence type="ECO:0000313" key="1">
    <source>
        <dbReference type="Proteomes" id="UP000189703"/>
    </source>
</evidence>
<protein>
    <submittedName>
        <fullName evidence="2">Pentatricopeptide repeat-containing protein At3g12770-like</fullName>
    </submittedName>
</protein>
<dbReference type="InterPro" id="IPR011990">
    <property type="entry name" value="TPR-like_helical_dom_sf"/>
</dbReference>
<dbReference type="PROSITE" id="PS51375">
    <property type="entry name" value="PPR"/>
    <property type="match status" value="4"/>
</dbReference>
<dbReference type="FunFam" id="1.25.40.10:FF:000436">
    <property type="entry name" value="Pentatricopeptide repeat-containing protein At5g39350 family"/>
    <property type="match status" value="1"/>
</dbReference>
<dbReference type="GO" id="GO:0003723">
    <property type="term" value="F:RNA binding"/>
    <property type="evidence" value="ECO:0007669"/>
    <property type="project" value="InterPro"/>
</dbReference>
<dbReference type="GO" id="GO:0009451">
    <property type="term" value="P:RNA modification"/>
    <property type="evidence" value="ECO:0007669"/>
    <property type="project" value="InterPro"/>
</dbReference>
<keyword evidence="1" id="KW-1185">Reference proteome</keyword>
<dbReference type="PANTHER" id="PTHR47926">
    <property type="entry name" value="PENTATRICOPEPTIDE REPEAT-CONTAINING PROTEIN"/>
    <property type="match status" value="1"/>
</dbReference>
<dbReference type="KEGG" id="nnu:104591376"/>
<dbReference type="AlphaFoldDB" id="A0A1U7ZBC6"/>
<dbReference type="SUPFAM" id="SSF48452">
    <property type="entry name" value="TPR-like"/>
    <property type="match status" value="1"/>
</dbReference>
<dbReference type="Gene3D" id="1.25.40.10">
    <property type="entry name" value="Tetratricopeptide repeat domain"/>
    <property type="match status" value="5"/>
</dbReference>
<dbReference type="NCBIfam" id="TIGR00756">
    <property type="entry name" value="PPR"/>
    <property type="match status" value="5"/>
</dbReference>
<accession>A0A1U7ZBC6</accession>
<dbReference type="OMA" id="CNSYTHL"/>
<dbReference type="FunFam" id="1.25.40.10:FF:000090">
    <property type="entry name" value="Pentatricopeptide repeat-containing protein, chloroplastic"/>
    <property type="match status" value="1"/>
</dbReference>
<dbReference type="FunFam" id="1.25.40.10:FF:000344">
    <property type="entry name" value="Pentatricopeptide repeat-containing protein"/>
    <property type="match status" value="1"/>
</dbReference>
<dbReference type="RefSeq" id="XP_010248466.1">
    <property type="nucleotide sequence ID" value="XM_010250164.1"/>
</dbReference>
<dbReference type="InterPro" id="IPR046960">
    <property type="entry name" value="PPR_At4g14850-like_plant"/>
</dbReference>
<name>A0A1U7ZBC6_NELNU</name>
<dbReference type="PANTHER" id="PTHR47926:SF452">
    <property type="entry name" value="PENTATRICOPEPTIDE REPEAT-CONTAINING PROTEIN"/>
    <property type="match status" value="1"/>
</dbReference>
<proteinExistence type="predicted"/>
<organism evidence="1 2">
    <name type="scientific">Nelumbo nucifera</name>
    <name type="common">Sacred lotus</name>
    <dbReference type="NCBI Taxonomy" id="4432"/>
    <lineage>
        <taxon>Eukaryota</taxon>
        <taxon>Viridiplantae</taxon>
        <taxon>Streptophyta</taxon>
        <taxon>Embryophyta</taxon>
        <taxon>Tracheophyta</taxon>
        <taxon>Spermatophyta</taxon>
        <taxon>Magnoliopsida</taxon>
        <taxon>Proteales</taxon>
        <taxon>Nelumbonaceae</taxon>
        <taxon>Nelumbo</taxon>
    </lineage>
</organism>